<comment type="caution">
    <text evidence="5">The sequence shown here is derived from an EMBL/GenBank/DDBJ whole genome shotgun (WGS) entry which is preliminary data.</text>
</comment>
<evidence type="ECO:0000313" key="6">
    <source>
        <dbReference type="Proteomes" id="UP001341840"/>
    </source>
</evidence>
<gene>
    <name evidence="5" type="ORF">PIB30_109139</name>
</gene>
<keyword evidence="3" id="KW-0378">Hydrolase</keyword>
<organism evidence="5 6">
    <name type="scientific">Stylosanthes scabra</name>
    <dbReference type="NCBI Taxonomy" id="79078"/>
    <lineage>
        <taxon>Eukaryota</taxon>
        <taxon>Viridiplantae</taxon>
        <taxon>Streptophyta</taxon>
        <taxon>Embryophyta</taxon>
        <taxon>Tracheophyta</taxon>
        <taxon>Spermatophyta</taxon>
        <taxon>Magnoliopsida</taxon>
        <taxon>eudicotyledons</taxon>
        <taxon>Gunneridae</taxon>
        <taxon>Pentapetalae</taxon>
        <taxon>rosids</taxon>
        <taxon>fabids</taxon>
        <taxon>Fabales</taxon>
        <taxon>Fabaceae</taxon>
        <taxon>Papilionoideae</taxon>
        <taxon>50 kb inversion clade</taxon>
        <taxon>dalbergioids sensu lato</taxon>
        <taxon>Dalbergieae</taxon>
        <taxon>Pterocarpus clade</taxon>
        <taxon>Stylosanthes</taxon>
    </lineage>
</organism>
<dbReference type="InterPro" id="IPR038765">
    <property type="entry name" value="Papain-like_cys_pep_sf"/>
</dbReference>
<keyword evidence="6" id="KW-1185">Reference proteome</keyword>
<proteinExistence type="inferred from homology"/>
<dbReference type="Gene3D" id="3.40.395.10">
    <property type="entry name" value="Adenoviral Proteinase, Chain A"/>
    <property type="match status" value="1"/>
</dbReference>
<dbReference type="InterPro" id="IPR003653">
    <property type="entry name" value="Peptidase_C48_C"/>
</dbReference>
<evidence type="ECO:0000256" key="2">
    <source>
        <dbReference type="ARBA" id="ARBA00022670"/>
    </source>
</evidence>
<keyword evidence="2" id="KW-0645">Protease</keyword>
<name>A0ABU6VZP1_9FABA</name>
<evidence type="ECO:0000256" key="1">
    <source>
        <dbReference type="ARBA" id="ARBA00005234"/>
    </source>
</evidence>
<dbReference type="Proteomes" id="UP001341840">
    <property type="component" value="Unassembled WGS sequence"/>
</dbReference>
<dbReference type="EMBL" id="JASCZI010156465">
    <property type="protein sequence ID" value="MED6178596.1"/>
    <property type="molecule type" value="Genomic_DNA"/>
</dbReference>
<evidence type="ECO:0000313" key="5">
    <source>
        <dbReference type="EMBL" id="MED6178596.1"/>
    </source>
</evidence>
<comment type="similarity">
    <text evidence="1">Belongs to the peptidase C48 family.</text>
</comment>
<dbReference type="SUPFAM" id="SSF54001">
    <property type="entry name" value="Cysteine proteinases"/>
    <property type="match status" value="1"/>
</dbReference>
<feature type="non-terminal residue" evidence="5">
    <location>
        <position position="1"/>
    </location>
</feature>
<dbReference type="Pfam" id="PF02902">
    <property type="entry name" value="Peptidase_C48"/>
    <property type="match status" value="1"/>
</dbReference>
<evidence type="ECO:0000256" key="3">
    <source>
        <dbReference type="ARBA" id="ARBA00022801"/>
    </source>
</evidence>
<evidence type="ECO:0000259" key="4">
    <source>
        <dbReference type="Pfam" id="PF02902"/>
    </source>
</evidence>
<protein>
    <recommendedName>
        <fullName evidence="4">Ubiquitin-like protease family profile domain-containing protein</fullName>
    </recommendedName>
</protein>
<accession>A0ABU6VZP1</accession>
<feature type="domain" description="Ubiquitin-like protease family profile" evidence="4">
    <location>
        <begin position="20"/>
        <end position="45"/>
    </location>
</feature>
<reference evidence="5 6" key="1">
    <citation type="journal article" date="2023" name="Plants (Basel)">
        <title>Bridging the Gap: Combining Genomics and Transcriptomics Approaches to Understand Stylosanthes scabra, an Orphan Legume from the Brazilian Caatinga.</title>
        <authorList>
            <person name="Ferreira-Neto J.R.C."/>
            <person name="da Silva M.D."/>
            <person name="Binneck E."/>
            <person name="de Melo N.F."/>
            <person name="da Silva R.H."/>
            <person name="de Melo A.L.T.M."/>
            <person name="Pandolfi V."/>
            <person name="Bustamante F.O."/>
            <person name="Brasileiro-Vidal A.C."/>
            <person name="Benko-Iseppon A.M."/>
        </authorList>
    </citation>
    <scope>NUCLEOTIDE SEQUENCE [LARGE SCALE GENOMIC DNA]</scope>
    <source>
        <tissue evidence="5">Leaves</tissue>
    </source>
</reference>
<sequence length="73" mass="8362">LRVRARAPSILKKGTIALQLRCVDVPKQTNPTDCGVYVMKWMKLLDAATLSGCYPYKVRYDLEEWGQDRLNGF</sequence>